<dbReference type="InterPro" id="IPR009959">
    <property type="entry name" value="Cyclase_SnoaL-like"/>
</dbReference>
<organism evidence="1 2">
    <name type="scientific">Rhizosphaericola mali</name>
    <dbReference type="NCBI Taxonomy" id="2545455"/>
    <lineage>
        <taxon>Bacteria</taxon>
        <taxon>Pseudomonadati</taxon>
        <taxon>Bacteroidota</taxon>
        <taxon>Chitinophagia</taxon>
        <taxon>Chitinophagales</taxon>
        <taxon>Chitinophagaceae</taxon>
        <taxon>Rhizosphaericola</taxon>
    </lineage>
</organism>
<dbReference type="KEGG" id="arac:E0W69_006065"/>
<reference evidence="1 2" key="1">
    <citation type="submission" date="2019-09" db="EMBL/GenBank/DDBJ databases">
        <title>Complete genome sequence of Arachidicoccus sp. B3-10 isolated from apple orchard soil.</title>
        <authorList>
            <person name="Kim H.S."/>
            <person name="Han K.-I."/>
            <person name="Suh M.K."/>
            <person name="Lee K.C."/>
            <person name="Eom M.K."/>
            <person name="Kim J.-S."/>
            <person name="Kang S.W."/>
            <person name="Sin Y."/>
            <person name="Lee J.-S."/>
        </authorList>
    </citation>
    <scope>NUCLEOTIDE SEQUENCE [LARGE SCALE GENOMIC DNA]</scope>
    <source>
        <strain evidence="1 2">B3-10</strain>
    </source>
</reference>
<keyword evidence="2" id="KW-1185">Reference proteome</keyword>
<accession>A0A5P2G356</accession>
<dbReference type="GO" id="GO:0030638">
    <property type="term" value="P:polyketide metabolic process"/>
    <property type="evidence" value="ECO:0007669"/>
    <property type="project" value="InterPro"/>
</dbReference>
<dbReference type="RefSeq" id="WP_131329139.1">
    <property type="nucleotide sequence ID" value="NZ_CP044016.1"/>
</dbReference>
<dbReference type="Pfam" id="PF07366">
    <property type="entry name" value="SnoaL"/>
    <property type="match status" value="1"/>
</dbReference>
<dbReference type="SUPFAM" id="SSF54427">
    <property type="entry name" value="NTF2-like"/>
    <property type="match status" value="1"/>
</dbReference>
<sequence length="153" mass="17228">MKRIVFSLIAMMAFAFHGFSQKTTDKNYLSELKHNKEVVLAFYQQVFGDKDLSHLDKYLLPTYIQHNPHVADGAAAFEKAASGWLKGAPKTKIDVQHIAADGDLVFIHLKNKLPGGKLQSTIDIFRMENGKIAEHWDVHELVPDSSANPHPMF</sequence>
<evidence type="ECO:0000313" key="1">
    <source>
        <dbReference type="EMBL" id="QES88252.1"/>
    </source>
</evidence>
<proteinExistence type="predicted"/>
<dbReference type="Gene3D" id="3.10.450.50">
    <property type="match status" value="1"/>
</dbReference>
<gene>
    <name evidence="1" type="ORF">E0W69_006065</name>
</gene>
<protein>
    <recommendedName>
        <fullName evidence="3">SnoaL-like domain-containing protein</fullName>
    </recommendedName>
</protein>
<dbReference type="InterPro" id="IPR032710">
    <property type="entry name" value="NTF2-like_dom_sf"/>
</dbReference>
<dbReference type="PANTHER" id="PTHR38436:SF1">
    <property type="entry name" value="ESTER CYCLASE"/>
    <property type="match status" value="1"/>
</dbReference>
<dbReference type="AlphaFoldDB" id="A0A5P2G356"/>
<evidence type="ECO:0000313" key="2">
    <source>
        <dbReference type="Proteomes" id="UP000292424"/>
    </source>
</evidence>
<name>A0A5P2G356_9BACT</name>
<evidence type="ECO:0008006" key="3">
    <source>
        <dbReference type="Google" id="ProtNLM"/>
    </source>
</evidence>
<dbReference type="Proteomes" id="UP000292424">
    <property type="component" value="Chromosome"/>
</dbReference>
<dbReference type="EMBL" id="CP044016">
    <property type="protein sequence ID" value="QES88252.1"/>
    <property type="molecule type" value="Genomic_DNA"/>
</dbReference>
<dbReference type="PANTHER" id="PTHR38436">
    <property type="entry name" value="POLYKETIDE CYCLASE SNOAL-LIKE DOMAIN"/>
    <property type="match status" value="1"/>
</dbReference>
<dbReference type="OrthoDB" id="9812089at2"/>